<dbReference type="OrthoDB" id="2687452at2759"/>
<dbReference type="GO" id="GO:0008270">
    <property type="term" value="F:zinc ion binding"/>
    <property type="evidence" value="ECO:0007669"/>
    <property type="project" value="UniProtKB-KW"/>
</dbReference>
<dbReference type="InterPro" id="IPR036236">
    <property type="entry name" value="Znf_C2H2_sf"/>
</dbReference>
<gene>
    <name evidence="3" type="ORF">P170DRAFT_240654</name>
</gene>
<organism evidence="3 4">
    <name type="scientific">Aspergillus steynii IBT 23096</name>
    <dbReference type="NCBI Taxonomy" id="1392250"/>
    <lineage>
        <taxon>Eukaryota</taxon>
        <taxon>Fungi</taxon>
        <taxon>Dikarya</taxon>
        <taxon>Ascomycota</taxon>
        <taxon>Pezizomycotina</taxon>
        <taxon>Eurotiomycetes</taxon>
        <taxon>Eurotiomycetidae</taxon>
        <taxon>Eurotiales</taxon>
        <taxon>Aspergillaceae</taxon>
        <taxon>Aspergillus</taxon>
        <taxon>Aspergillus subgen. Circumdati</taxon>
    </lineage>
</organism>
<feature type="domain" description="C2H2-type" evidence="2">
    <location>
        <begin position="196"/>
        <end position="222"/>
    </location>
</feature>
<evidence type="ECO:0000313" key="3">
    <source>
        <dbReference type="EMBL" id="PLB47414.1"/>
    </source>
</evidence>
<dbReference type="AlphaFoldDB" id="A0A2I2G3G2"/>
<protein>
    <recommendedName>
        <fullName evidence="2">C2H2-type domain-containing protein</fullName>
    </recommendedName>
</protein>
<evidence type="ECO:0000256" key="1">
    <source>
        <dbReference type="PROSITE-ProRule" id="PRU00042"/>
    </source>
</evidence>
<dbReference type="Gene3D" id="3.30.160.60">
    <property type="entry name" value="Classic Zinc Finger"/>
    <property type="match status" value="1"/>
</dbReference>
<proteinExistence type="predicted"/>
<dbReference type="PROSITE" id="PS50157">
    <property type="entry name" value="ZINC_FINGER_C2H2_2"/>
    <property type="match status" value="1"/>
</dbReference>
<name>A0A2I2G3G2_9EURO</name>
<dbReference type="VEuPathDB" id="FungiDB:P170DRAFT_240654"/>
<keyword evidence="1" id="KW-0479">Metal-binding</keyword>
<dbReference type="GeneID" id="36550651"/>
<dbReference type="STRING" id="1392250.A0A2I2G3G2"/>
<keyword evidence="1" id="KW-0863">Zinc-finger</keyword>
<keyword evidence="1" id="KW-0862">Zinc</keyword>
<comment type="caution">
    <text evidence="3">The sequence shown here is derived from an EMBL/GenBank/DDBJ whole genome shotgun (WGS) entry which is preliminary data.</text>
</comment>
<evidence type="ECO:0000259" key="2">
    <source>
        <dbReference type="PROSITE" id="PS50157"/>
    </source>
</evidence>
<evidence type="ECO:0000313" key="4">
    <source>
        <dbReference type="Proteomes" id="UP000234275"/>
    </source>
</evidence>
<keyword evidence="4" id="KW-1185">Reference proteome</keyword>
<dbReference type="Proteomes" id="UP000234275">
    <property type="component" value="Unassembled WGS sequence"/>
</dbReference>
<dbReference type="InterPro" id="IPR013087">
    <property type="entry name" value="Znf_C2H2_type"/>
</dbReference>
<accession>A0A2I2G3G2</accession>
<dbReference type="RefSeq" id="XP_024702716.1">
    <property type="nucleotide sequence ID" value="XM_024842952.1"/>
</dbReference>
<sequence length="236" mass="26456">MMSDQLTAWGGTFETSHGDLFTESPFPLSVAAGDESELLPEYDGHQFQPELYVSTFLPTGHVPASSSADAGLVSVQMHGTEGTVRPLPHGIQPNTPAMDVFAYTTRMPTRSLPVQLNGMNVEYPRGDLAQLPTPINHGLAKIYPADVIRPSQDRQPNRNEKSHLQCEWKGCTYEKGFKRDADLWRHIKSLHLAPSYRCGFPGCSRLFNRKDKIKEHVDKAHSLLVGEWKDWVREST</sequence>
<dbReference type="EMBL" id="MSFO01000006">
    <property type="protein sequence ID" value="PLB47414.1"/>
    <property type="molecule type" value="Genomic_DNA"/>
</dbReference>
<dbReference type="SMART" id="SM00355">
    <property type="entry name" value="ZnF_C2H2"/>
    <property type="match status" value="2"/>
</dbReference>
<dbReference type="PROSITE" id="PS00028">
    <property type="entry name" value="ZINC_FINGER_C2H2_1"/>
    <property type="match status" value="1"/>
</dbReference>
<dbReference type="SUPFAM" id="SSF57667">
    <property type="entry name" value="beta-beta-alpha zinc fingers"/>
    <property type="match status" value="1"/>
</dbReference>
<reference evidence="3 4" key="1">
    <citation type="submission" date="2016-12" db="EMBL/GenBank/DDBJ databases">
        <title>The genomes of Aspergillus section Nigri reveals drivers in fungal speciation.</title>
        <authorList>
            <consortium name="DOE Joint Genome Institute"/>
            <person name="Vesth T.C."/>
            <person name="Nybo J."/>
            <person name="Theobald S."/>
            <person name="Brandl J."/>
            <person name="Frisvad J.C."/>
            <person name="Nielsen K.F."/>
            <person name="Lyhne E.K."/>
            <person name="Kogle M.E."/>
            <person name="Kuo A."/>
            <person name="Riley R."/>
            <person name="Clum A."/>
            <person name="Nolan M."/>
            <person name="Lipzen A."/>
            <person name="Salamov A."/>
            <person name="Henrissat B."/>
            <person name="Wiebenga A."/>
            <person name="De Vries R.P."/>
            <person name="Grigoriev I.V."/>
            <person name="Mortensen U.H."/>
            <person name="Andersen M.R."/>
            <person name="Baker S.E."/>
        </authorList>
    </citation>
    <scope>NUCLEOTIDE SEQUENCE [LARGE SCALE GENOMIC DNA]</scope>
    <source>
        <strain evidence="3 4">IBT 23096</strain>
    </source>
</reference>